<name>A0AAD0HS49_MESFO</name>
<dbReference type="Proteomes" id="UP000237990">
    <property type="component" value="Chromosome"/>
</dbReference>
<dbReference type="EMBL" id="CP022432">
    <property type="protein sequence ID" value="AVN65773.1"/>
    <property type="molecule type" value="Genomic_DNA"/>
</dbReference>
<sequence>MNQNIQYRRFDIIKIKKLHANKIFKSLNKKKNIINFNDDKFIKKRPAIILKTFKNGDYLILPLTTKPIRNPKVHSLLREKIEIKDLKDSYLMFDSILRIRNNQILGIYSKGKGKNFVVLSNSTKKWILKTAKNKITKIFN</sequence>
<gene>
    <name evidence="1" type="ORF">MflW12_3680</name>
</gene>
<evidence type="ECO:0000313" key="1">
    <source>
        <dbReference type="EMBL" id="AVN65773.1"/>
    </source>
</evidence>
<dbReference type="AlphaFoldDB" id="A0AAD0HS49"/>
<accession>A0AAD0HS49</accession>
<dbReference type="RefSeq" id="WP_023025758.1">
    <property type="nucleotide sequence ID" value="NZ_CP022432.1"/>
</dbReference>
<proteinExistence type="predicted"/>
<evidence type="ECO:0000313" key="2">
    <source>
        <dbReference type="Proteomes" id="UP000237990"/>
    </source>
</evidence>
<reference evidence="1 2" key="1">
    <citation type="submission" date="2017-07" db="EMBL/GenBank/DDBJ databases">
        <title>Comparative genomic analysis of Mesoplasma florum.</title>
        <authorList>
            <person name="Baby V."/>
            <person name="Lachance J.-C."/>
            <person name="Gagnon J."/>
            <person name="Lucier J.-F."/>
            <person name="Matteau D."/>
            <person name="Knight T.F."/>
            <person name="Rodrigue S."/>
        </authorList>
    </citation>
    <scope>NUCLEOTIDE SEQUENCE [LARGE SCALE GENOMIC DNA]</scope>
    <source>
        <strain evidence="1 2">W12</strain>
    </source>
</reference>
<organism evidence="1 2">
    <name type="scientific">Mesoplasma florum</name>
    <name type="common">Acholeplasma florum</name>
    <dbReference type="NCBI Taxonomy" id="2151"/>
    <lineage>
        <taxon>Bacteria</taxon>
        <taxon>Bacillati</taxon>
        <taxon>Mycoplasmatota</taxon>
        <taxon>Mollicutes</taxon>
        <taxon>Entomoplasmatales</taxon>
        <taxon>Entomoplasmataceae</taxon>
        <taxon>Mesoplasma</taxon>
    </lineage>
</organism>
<protein>
    <submittedName>
        <fullName evidence="1">Uncharacterized protein</fullName>
    </submittedName>
</protein>